<comment type="caution">
    <text evidence="1">The sequence shown here is derived from an EMBL/GenBank/DDBJ whole genome shotgun (WGS) entry which is preliminary data.</text>
</comment>
<organism evidence="1 2">
    <name type="scientific">Klebsiella quasipneumoniae subsp. quasipneumoniae</name>
    <dbReference type="NCBI Taxonomy" id="1667327"/>
    <lineage>
        <taxon>Bacteria</taxon>
        <taxon>Pseudomonadati</taxon>
        <taxon>Pseudomonadota</taxon>
        <taxon>Gammaproteobacteria</taxon>
        <taxon>Enterobacterales</taxon>
        <taxon>Enterobacteriaceae</taxon>
        <taxon>Klebsiella/Raoultella group</taxon>
        <taxon>Klebsiella</taxon>
        <taxon>Klebsiella pneumoniae complex</taxon>
    </lineage>
</organism>
<dbReference type="AlphaFoldDB" id="A0AAW8XTG7"/>
<gene>
    <name evidence="1" type="ORF">RZP41_24660</name>
</gene>
<dbReference type="Proteomes" id="UP001284547">
    <property type="component" value="Unassembled WGS sequence"/>
</dbReference>
<evidence type="ECO:0000313" key="2">
    <source>
        <dbReference type="Proteomes" id="UP001284547"/>
    </source>
</evidence>
<protein>
    <submittedName>
        <fullName evidence="1">Uncharacterized protein</fullName>
    </submittedName>
</protein>
<dbReference type="RefSeq" id="WP_270803072.1">
    <property type="nucleotide sequence ID" value="NZ_JAWHZD010000024.1"/>
</dbReference>
<dbReference type="EMBL" id="JAWHZD010000024">
    <property type="protein sequence ID" value="MDV0844409.1"/>
    <property type="molecule type" value="Genomic_DNA"/>
</dbReference>
<accession>A0AAW8XTG7</accession>
<evidence type="ECO:0000313" key="1">
    <source>
        <dbReference type="EMBL" id="MDV0844409.1"/>
    </source>
</evidence>
<proteinExistence type="predicted"/>
<reference evidence="1" key="1">
    <citation type="submission" date="2023-10" db="EMBL/GenBank/DDBJ databases">
        <title>Surveillance and assessment of the effects of hospital wastewater treatment on clearance of pathogenic bacterial and antimicrobial resistance genes.</title>
        <authorList>
            <person name="Wu Y."/>
        </authorList>
    </citation>
    <scope>NUCLEOTIDE SEQUENCE</scope>
    <source>
        <strain evidence="1">23-M-SRM-33-1</strain>
    </source>
</reference>
<name>A0AAW8XTG7_9ENTR</name>
<sequence length="272" mass="29529">MQHPIDLLYANLTHILAPALGEAVKTGAACSCCKRPASSFDRVGYQGLDSYKTPFNHCAPCQAMFVTDPNIMGNERTAGKSDKKVGQRFGMMSGVGWVHEIADVPGKPQRSTLLAPPGVYDKFPASFLEHVDVVKITVGGHLPWIAENAKFPLLYIESFGRKTAALMRGLTISLSPQALYCCSDAGMDSVTRVECTVNLDAAMRLSGGLNTLTSQERNAFNKLVVGLSNGRITPQQASEQISKKPSFGTIFRTLPADPHQRLKLIHIADKLQ</sequence>